<evidence type="ECO:0000313" key="9">
    <source>
        <dbReference type="RefSeq" id="XP_056862481.1"/>
    </source>
</evidence>
<dbReference type="RefSeq" id="XP_056862481.1">
    <property type="nucleotide sequence ID" value="XM_057006501.1"/>
</dbReference>
<gene>
    <name evidence="8" type="primary">LOC130510127</name>
    <name evidence="7" type="synonym">LOC130496752</name>
    <name evidence="9" type="synonym">LOC130510149</name>
</gene>
<dbReference type="KEGG" id="rsz:130510149"/>
<dbReference type="PANTHER" id="PTHR48449">
    <property type="entry name" value="DUF1985 DOMAIN-CONTAINING PROTEIN"/>
    <property type="match status" value="1"/>
</dbReference>
<dbReference type="Proteomes" id="UP000504610">
    <property type="component" value="Chromosome 6"/>
</dbReference>
<dbReference type="AlphaFoldDB" id="A0A9W3DG92"/>
<feature type="region of interest" description="Disordered" evidence="4">
    <location>
        <begin position="345"/>
        <end position="413"/>
    </location>
</feature>
<evidence type="ECO:0000256" key="3">
    <source>
        <dbReference type="ARBA" id="ARBA00022801"/>
    </source>
</evidence>
<dbReference type="KEGG" id="rsz:130496752"/>
<keyword evidence="6" id="KW-1185">Reference proteome</keyword>
<feature type="compositionally biased region" description="Acidic residues" evidence="4">
    <location>
        <begin position="345"/>
        <end position="368"/>
    </location>
</feature>
<evidence type="ECO:0000259" key="5">
    <source>
        <dbReference type="PROSITE" id="PS50600"/>
    </source>
</evidence>
<dbReference type="KEGG" id="rsz:130510127"/>
<keyword evidence="3" id="KW-0378">Hydrolase</keyword>
<sequence>MSEELPKRLFKEGEEPQVSQINNNCRIDYIIKKFTAWMPKELDVVKKDPVFAQIFKLHENGLGYSARVVHSFLCRELVTYKLHELWFVFARRPLRFSLQEYHAVTGFECNTSISLSEFEEWKFDGGFWSRVLRRKDETVTLFDLWNKDKDSVKKWKNADRIRLIYLAFILCVVLARDEKQNIPLKYIKVVMDLEKVRKYPWGVASYDLLCESIAKNRYKLKEKTSSYVLDGFSYALQIWAMEAVPKIGKLCGKKLDKAFADGPRCINWMGAGKVSYQEINRLEEIFTAEDDMYPFISSTGNMDIIQSVDFRRDDVEDERIKGLMELISAKNDFTQHVWDFEEAVEESLDQPGEEGVNDEAAETDESDETFQTPRGSTSLGDTSKQGKKRLPDRGMEKRKHKVLNGGSKQPSFNEDMKTFMAQLFEQSISAMEQRMEKKMDEKLEQLEHRLKAPTKEPRVEVEDGETPSPSKTTTTQQPSLRRSTRGSPVDLNFTQEEASFRGISTQGVEGLSQASHVTDFDPSQTAKADDWWTPMTSVRGSSKAKARKDNTVQPSQWKKWSRLELTDEDLPQDGSPQSSLYYFSEESWQGFHEWSMKPVPLQIGPLCFNMTVAQRIVCAGKWLGNEVIICFNIFIAHLLCCNLYFFVNIQEMDGFMFIWRVKTTLKRWAPTRVAFMTALFCLQLEAAYNVFHPDKKSYKLPEFLLSYGRGEIPSHGRTNEVWGVDVDRLYGPLFVNGNHWIAVCVDIIERKVFAFDCGGNKNRQYVEKFAAMIPRIVKAVAPPGSRKLHLSPYTIVDVPVQKRLNKSCCDCGAYALKYLECHLLGLDINLVNDEIIQGCRQKIGVELWEATHDPVYAEVMKTYVPSPWERSEVFDLEED</sequence>
<proteinExistence type="inferred from homology"/>
<dbReference type="RefSeq" id="XP_056862453.1">
    <property type="nucleotide sequence ID" value="XM_057006473.1"/>
</dbReference>
<dbReference type="Pfam" id="PF02902">
    <property type="entry name" value="Peptidase_C48"/>
    <property type="match status" value="1"/>
</dbReference>
<dbReference type="GeneID" id="130510127"/>
<dbReference type="RefSeq" id="XP_056845116.1">
    <property type="nucleotide sequence ID" value="XM_056989136.1"/>
</dbReference>
<organism evidence="6 8">
    <name type="scientific">Raphanus sativus</name>
    <name type="common">Radish</name>
    <name type="synonym">Raphanus raphanistrum var. sativus</name>
    <dbReference type="NCBI Taxonomy" id="3726"/>
    <lineage>
        <taxon>Eukaryota</taxon>
        <taxon>Viridiplantae</taxon>
        <taxon>Streptophyta</taxon>
        <taxon>Embryophyta</taxon>
        <taxon>Tracheophyta</taxon>
        <taxon>Spermatophyta</taxon>
        <taxon>Magnoliopsida</taxon>
        <taxon>eudicotyledons</taxon>
        <taxon>Gunneridae</taxon>
        <taxon>Pentapetalae</taxon>
        <taxon>rosids</taxon>
        <taxon>malvids</taxon>
        <taxon>Brassicales</taxon>
        <taxon>Brassicaceae</taxon>
        <taxon>Brassiceae</taxon>
        <taxon>Raphanus</taxon>
    </lineage>
</organism>
<dbReference type="SUPFAM" id="SSF54001">
    <property type="entry name" value="Cysteine proteinases"/>
    <property type="match status" value="1"/>
</dbReference>
<reference evidence="7 8" key="2">
    <citation type="submission" date="2025-04" db="UniProtKB">
        <authorList>
            <consortium name="RefSeq"/>
        </authorList>
    </citation>
    <scope>IDENTIFICATION</scope>
    <source>
        <tissue evidence="7 8">Leaf</tissue>
    </source>
</reference>
<feature type="region of interest" description="Disordered" evidence="4">
    <location>
        <begin position="521"/>
        <end position="553"/>
    </location>
</feature>
<evidence type="ECO:0000256" key="4">
    <source>
        <dbReference type="SAM" id="MobiDB-lite"/>
    </source>
</evidence>
<evidence type="ECO:0000313" key="6">
    <source>
        <dbReference type="Proteomes" id="UP000504610"/>
    </source>
</evidence>
<dbReference type="Gene3D" id="3.40.395.10">
    <property type="entry name" value="Adenoviral Proteinase, Chain A"/>
    <property type="match status" value="1"/>
</dbReference>
<feature type="compositionally biased region" description="Basic and acidic residues" evidence="4">
    <location>
        <begin position="448"/>
        <end position="461"/>
    </location>
</feature>
<evidence type="ECO:0000256" key="2">
    <source>
        <dbReference type="ARBA" id="ARBA00022670"/>
    </source>
</evidence>
<dbReference type="Pfam" id="PF09331">
    <property type="entry name" value="DUF1985"/>
    <property type="match status" value="1"/>
</dbReference>
<dbReference type="InterPro" id="IPR003653">
    <property type="entry name" value="Peptidase_C48_C"/>
</dbReference>
<reference evidence="6" key="1">
    <citation type="journal article" date="2019" name="Database">
        <title>The radish genome database (RadishGD): an integrated information resource for radish genomics.</title>
        <authorList>
            <person name="Yu H.J."/>
            <person name="Baek S."/>
            <person name="Lee Y.J."/>
            <person name="Cho A."/>
            <person name="Mun J.H."/>
        </authorList>
    </citation>
    <scope>NUCLEOTIDE SEQUENCE [LARGE SCALE GENOMIC DNA]</scope>
    <source>
        <strain evidence="6">cv. WK10039</strain>
    </source>
</reference>
<dbReference type="InterPro" id="IPR038765">
    <property type="entry name" value="Papain-like_cys_pep_sf"/>
</dbReference>
<evidence type="ECO:0000313" key="8">
    <source>
        <dbReference type="RefSeq" id="XP_056862453.1"/>
    </source>
</evidence>
<protein>
    <submittedName>
        <fullName evidence="7">Uncharacterized protein LOC130496752</fullName>
    </submittedName>
    <submittedName>
        <fullName evidence="8">Uncharacterized protein LOC130510127</fullName>
    </submittedName>
    <submittedName>
        <fullName evidence="9">Uncharacterized protein LOC130510149</fullName>
    </submittedName>
</protein>
<feature type="compositionally biased region" description="Polar residues" evidence="4">
    <location>
        <begin position="370"/>
        <end position="383"/>
    </location>
</feature>
<evidence type="ECO:0000256" key="1">
    <source>
        <dbReference type="ARBA" id="ARBA00005234"/>
    </source>
</evidence>
<evidence type="ECO:0000313" key="7">
    <source>
        <dbReference type="RefSeq" id="XP_056845116.1"/>
    </source>
</evidence>
<feature type="compositionally biased region" description="Low complexity" evidence="4">
    <location>
        <begin position="466"/>
        <end position="479"/>
    </location>
</feature>
<dbReference type="GO" id="GO:0006508">
    <property type="term" value="P:proteolysis"/>
    <property type="evidence" value="ECO:0007669"/>
    <property type="project" value="UniProtKB-KW"/>
</dbReference>
<dbReference type="InterPro" id="IPR015410">
    <property type="entry name" value="DUF1985"/>
</dbReference>
<dbReference type="PANTHER" id="PTHR48449:SF1">
    <property type="entry name" value="DUF1985 DOMAIN-CONTAINING PROTEIN"/>
    <property type="match status" value="1"/>
</dbReference>
<keyword evidence="2" id="KW-0645">Protease</keyword>
<name>A0A9W3DG92_RAPSA</name>
<feature type="region of interest" description="Disordered" evidence="4">
    <location>
        <begin position="448"/>
        <end position="497"/>
    </location>
</feature>
<dbReference type="Proteomes" id="UP000504610">
    <property type="component" value="Chromosome 3"/>
</dbReference>
<dbReference type="OrthoDB" id="1069218at2759"/>
<accession>A0A9W3DG92</accession>
<dbReference type="GO" id="GO:0008234">
    <property type="term" value="F:cysteine-type peptidase activity"/>
    <property type="evidence" value="ECO:0007669"/>
    <property type="project" value="InterPro"/>
</dbReference>
<comment type="similarity">
    <text evidence="1">Belongs to the peptidase C48 family.</text>
</comment>
<dbReference type="PROSITE" id="PS50600">
    <property type="entry name" value="ULP_PROTEASE"/>
    <property type="match status" value="1"/>
</dbReference>
<feature type="domain" description="Ubiquitin-like protease family profile" evidence="5">
    <location>
        <begin position="563"/>
        <end position="822"/>
    </location>
</feature>